<name>A0ABV6NVG6_9ACTN</name>
<feature type="transmembrane region" description="Helical" evidence="2">
    <location>
        <begin position="85"/>
        <end position="101"/>
    </location>
</feature>
<feature type="transmembrane region" description="Helical" evidence="2">
    <location>
        <begin position="52"/>
        <end position="73"/>
    </location>
</feature>
<evidence type="ECO:0000313" key="3">
    <source>
        <dbReference type="EMBL" id="MFC0564779.1"/>
    </source>
</evidence>
<sequence>MKDGRQGPLLSPYAEDGPPPDPGPGRGDVRAGEPPAEAPAGPGAADVSPAMIAGYLLLGVLLLGWFLWGWLVLRQGFIDSVGESAGAGFALLLLFSIVGTLRQSRR</sequence>
<proteinExistence type="predicted"/>
<keyword evidence="2" id="KW-0472">Membrane</keyword>
<comment type="caution">
    <text evidence="3">The sequence shown here is derived from an EMBL/GenBank/DDBJ whole genome shotgun (WGS) entry which is preliminary data.</text>
</comment>
<organism evidence="3 4">
    <name type="scientific">Plantactinospora siamensis</name>
    <dbReference type="NCBI Taxonomy" id="555372"/>
    <lineage>
        <taxon>Bacteria</taxon>
        <taxon>Bacillati</taxon>
        <taxon>Actinomycetota</taxon>
        <taxon>Actinomycetes</taxon>
        <taxon>Micromonosporales</taxon>
        <taxon>Micromonosporaceae</taxon>
        <taxon>Plantactinospora</taxon>
    </lineage>
</organism>
<dbReference type="Proteomes" id="UP001589894">
    <property type="component" value="Unassembled WGS sequence"/>
</dbReference>
<reference evidence="3 4" key="1">
    <citation type="submission" date="2024-09" db="EMBL/GenBank/DDBJ databases">
        <authorList>
            <person name="Sun Q."/>
            <person name="Mori K."/>
        </authorList>
    </citation>
    <scope>NUCLEOTIDE SEQUENCE [LARGE SCALE GENOMIC DNA]</scope>
    <source>
        <strain evidence="3 4">TBRC 2205</strain>
    </source>
</reference>
<evidence type="ECO:0000256" key="2">
    <source>
        <dbReference type="SAM" id="Phobius"/>
    </source>
</evidence>
<keyword evidence="2" id="KW-0812">Transmembrane</keyword>
<keyword evidence="4" id="KW-1185">Reference proteome</keyword>
<evidence type="ECO:0000313" key="4">
    <source>
        <dbReference type="Proteomes" id="UP001589894"/>
    </source>
</evidence>
<dbReference type="RefSeq" id="WP_377338278.1">
    <property type="nucleotide sequence ID" value="NZ_JBHLUE010000008.1"/>
</dbReference>
<feature type="region of interest" description="Disordered" evidence="1">
    <location>
        <begin position="1"/>
        <end position="44"/>
    </location>
</feature>
<gene>
    <name evidence="3" type="ORF">ACFFHU_11620</name>
</gene>
<evidence type="ECO:0000256" key="1">
    <source>
        <dbReference type="SAM" id="MobiDB-lite"/>
    </source>
</evidence>
<protein>
    <submittedName>
        <fullName evidence="3">Uncharacterized protein</fullName>
    </submittedName>
</protein>
<accession>A0ABV6NVG6</accession>
<feature type="compositionally biased region" description="Low complexity" evidence="1">
    <location>
        <begin position="32"/>
        <end position="44"/>
    </location>
</feature>
<keyword evidence="2" id="KW-1133">Transmembrane helix</keyword>
<dbReference type="EMBL" id="JBHLUE010000008">
    <property type="protein sequence ID" value="MFC0564779.1"/>
    <property type="molecule type" value="Genomic_DNA"/>
</dbReference>